<evidence type="ECO:0000313" key="3">
    <source>
        <dbReference type="EMBL" id="ESN90280.1"/>
    </source>
</evidence>
<feature type="region of interest" description="Disordered" evidence="1">
    <location>
        <begin position="53"/>
        <end position="86"/>
    </location>
</feature>
<dbReference type="Proteomes" id="UP000015101">
    <property type="component" value="Unassembled WGS sequence"/>
</dbReference>
<keyword evidence="2" id="KW-1133">Transmembrane helix</keyword>
<evidence type="ECO:0000313" key="5">
    <source>
        <dbReference type="Proteomes" id="UP000015101"/>
    </source>
</evidence>
<dbReference type="SUPFAM" id="SSF81321">
    <property type="entry name" value="Family A G protein-coupled receptor-like"/>
    <property type="match status" value="1"/>
</dbReference>
<evidence type="ECO:0008006" key="6">
    <source>
        <dbReference type="Google" id="ProtNLM"/>
    </source>
</evidence>
<feature type="compositionally biased region" description="Polar residues" evidence="1">
    <location>
        <begin position="66"/>
        <end position="77"/>
    </location>
</feature>
<dbReference type="RefSeq" id="XP_009031240.1">
    <property type="nucleotide sequence ID" value="XM_009032992.1"/>
</dbReference>
<keyword evidence="2" id="KW-0812">Transmembrane</keyword>
<reference evidence="3 5" key="2">
    <citation type="journal article" date="2013" name="Nature">
        <title>Insights into bilaterian evolution from three spiralian genomes.</title>
        <authorList>
            <person name="Simakov O."/>
            <person name="Marletaz F."/>
            <person name="Cho S.J."/>
            <person name="Edsinger-Gonzales E."/>
            <person name="Havlak P."/>
            <person name="Hellsten U."/>
            <person name="Kuo D.H."/>
            <person name="Larsson T."/>
            <person name="Lv J."/>
            <person name="Arendt D."/>
            <person name="Savage R."/>
            <person name="Osoegawa K."/>
            <person name="de Jong P."/>
            <person name="Grimwood J."/>
            <person name="Chapman J.A."/>
            <person name="Shapiro H."/>
            <person name="Aerts A."/>
            <person name="Otillar R.P."/>
            <person name="Terry A.Y."/>
            <person name="Boore J.L."/>
            <person name="Grigoriev I.V."/>
            <person name="Lindberg D.R."/>
            <person name="Seaver E.C."/>
            <person name="Weisblat D.A."/>
            <person name="Putnam N.H."/>
            <person name="Rokhsar D.S."/>
        </authorList>
    </citation>
    <scope>NUCLEOTIDE SEQUENCE</scope>
</reference>
<dbReference type="KEGG" id="hro:HELRODRAFT_165923"/>
<dbReference type="GeneID" id="20201267"/>
<sequence length="144" mass="16678">MLMITANYFNLLVMLNASCNFILYSSLSVKFRRTFIHLYCRCFDSNRSHRPSHNNIFKMTNRRNKPTASSNQASTSKNKTKDDFMRCPSDAATASVRNNRRKTNTSCLSKLHLKPQDELCMQHIPNESVVTTYLNELDPDKSYN</sequence>
<accession>T1EXG7</accession>
<evidence type="ECO:0000256" key="2">
    <source>
        <dbReference type="SAM" id="Phobius"/>
    </source>
</evidence>
<keyword evidence="5" id="KW-1185">Reference proteome</keyword>
<gene>
    <name evidence="4" type="primary">20201267</name>
    <name evidence="3" type="ORF">HELRODRAFT_165923</name>
</gene>
<evidence type="ECO:0000313" key="4">
    <source>
        <dbReference type="EnsemblMetazoa" id="HelroP165923"/>
    </source>
</evidence>
<dbReference type="EMBL" id="AMQM01002209">
    <property type="status" value="NOT_ANNOTATED_CDS"/>
    <property type="molecule type" value="Genomic_DNA"/>
</dbReference>
<dbReference type="CTD" id="20201267"/>
<organism evidence="4 5">
    <name type="scientific">Helobdella robusta</name>
    <name type="common">Californian leech</name>
    <dbReference type="NCBI Taxonomy" id="6412"/>
    <lineage>
        <taxon>Eukaryota</taxon>
        <taxon>Metazoa</taxon>
        <taxon>Spiralia</taxon>
        <taxon>Lophotrochozoa</taxon>
        <taxon>Annelida</taxon>
        <taxon>Clitellata</taxon>
        <taxon>Hirudinea</taxon>
        <taxon>Rhynchobdellida</taxon>
        <taxon>Glossiphoniidae</taxon>
        <taxon>Helobdella</taxon>
    </lineage>
</organism>
<keyword evidence="2" id="KW-0472">Membrane</keyword>
<protein>
    <recommendedName>
        <fullName evidence="6">G-protein coupled receptors family 1 profile domain-containing protein</fullName>
    </recommendedName>
</protein>
<evidence type="ECO:0000256" key="1">
    <source>
        <dbReference type="SAM" id="MobiDB-lite"/>
    </source>
</evidence>
<dbReference type="HOGENOM" id="CLU_1798560_0_0_1"/>
<dbReference type="EnsemblMetazoa" id="HelroT165923">
    <property type="protein sequence ID" value="HelroP165923"/>
    <property type="gene ID" value="HelroG165923"/>
</dbReference>
<reference evidence="5" key="1">
    <citation type="submission" date="2012-12" db="EMBL/GenBank/DDBJ databases">
        <authorList>
            <person name="Hellsten U."/>
            <person name="Grimwood J."/>
            <person name="Chapman J.A."/>
            <person name="Shapiro H."/>
            <person name="Aerts A."/>
            <person name="Otillar R.P."/>
            <person name="Terry A.Y."/>
            <person name="Boore J.L."/>
            <person name="Simakov O."/>
            <person name="Marletaz F."/>
            <person name="Cho S.-J."/>
            <person name="Edsinger-Gonzales E."/>
            <person name="Havlak P."/>
            <person name="Kuo D.-H."/>
            <person name="Larsson T."/>
            <person name="Lv J."/>
            <person name="Arendt D."/>
            <person name="Savage R."/>
            <person name="Osoegawa K."/>
            <person name="de Jong P."/>
            <person name="Lindberg D.R."/>
            <person name="Seaver E.C."/>
            <person name="Weisblat D.A."/>
            <person name="Putnam N.H."/>
            <person name="Grigoriev I.V."/>
            <person name="Rokhsar D.S."/>
        </authorList>
    </citation>
    <scope>NUCLEOTIDE SEQUENCE</scope>
</reference>
<reference evidence="4" key="3">
    <citation type="submission" date="2015-06" db="UniProtKB">
        <authorList>
            <consortium name="EnsemblMetazoa"/>
        </authorList>
    </citation>
    <scope>IDENTIFICATION</scope>
</reference>
<feature type="transmembrane region" description="Helical" evidence="2">
    <location>
        <begin position="6"/>
        <end position="27"/>
    </location>
</feature>
<dbReference type="OrthoDB" id="10011262at2759"/>
<dbReference type="EMBL" id="KB097753">
    <property type="protein sequence ID" value="ESN90280.1"/>
    <property type="molecule type" value="Genomic_DNA"/>
</dbReference>
<dbReference type="Gene3D" id="1.20.1070.10">
    <property type="entry name" value="Rhodopsin 7-helix transmembrane proteins"/>
    <property type="match status" value="1"/>
</dbReference>
<proteinExistence type="predicted"/>
<name>T1EXG7_HELRO</name>
<dbReference type="AlphaFoldDB" id="T1EXG7"/>
<dbReference type="InParanoid" id="T1EXG7"/>